<name>A0A8J3XTQ6_9ACTN</name>
<evidence type="ECO:0008006" key="5">
    <source>
        <dbReference type="Google" id="ProtNLM"/>
    </source>
</evidence>
<keyword evidence="4" id="KW-1185">Reference proteome</keyword>
<evidence type="ECO:0000313" key="4">
    <source>
        <dbReference type="Proteomes" id="UP000605992"/>
    </source>
</evidence>
<sequence>MRRNLLGLLGVVLLTVSLAAPSANADTTTVTPKITLVAADDLTYDRQTTTVTGTVTELMPDGTTGGPLAGLPVQILCSNACTGDTVTTDEAGHFTVPVTARWWQMSVSASIHATETVASAEAQLDLFPHSDVRITASADSSVVSAASPTSTFSGRLEYLSDDHSWKPLPDRKIQISQPGPPSVSATTTTSADGSFSKTVTLSPSSVTQQVSVLWRPATTEDTTFFKSPMVFVDIHPGFSPAIGRLSGSLSSSGTVSLAGTVTGATLRVPVTIEYSRDGSTGWTDVTTVETLGTFTSKFTAPAVPAYYRAEIVAHGYDGAISGFVKLDKTVTSISAFGVTVDPAGTLNVRANVSPSNLTVPVRIEYSADGKTGWKTAKSGTVTGGFSTSLKAPLAMAYYRAEIVAAPYYKGSTSRVLKVGRAPTRITGLKVSTTRVKKGSYFTITGVLQKYSSGWKALTGQRVSIVYHVKGGTALHLYGSVLTGTGGRFTAKIKATREAYWMPRYPGGTAYYATSPSTYIHVALR</sequence>
<protein>
    <recommendedName>
        <fullName evidence="5">Carboxypeptidase regulatory-like domain-containing protein</fullName>
    </recommendedName>
</protein>
<dbReference type="EMBL" id="BOOR01000005">
    <property type="protein sequence ID" value="GII52370.1"/>
    <property type="molecule type" value="Genomic_DNA"/>
</dbReference>
<proteinExistence type="predicted"/>
<dbReference type="SUPFAM" id="SSF49464">
    <property type="entry name" value="Carboxypeptidase regulatory domain-like"/>
    <property type="match status" value="1"/>
</dbReference>
<organism evidence="3 4">
    <name type="scientific">Planotetraspora thailandica</name>
    <dbReference type="NCBI Taxonomy" id="487172"/>
    <lineage>
        <taxon>Bacteria</taxon>
        <taxon>Bacillati</taxon>
        <taxon>Actinomycetota</taxon>
        <taxon>Actinomycetes</taxon>
        <taxon>Streptosporangiales</taxon>
        <taxon>Streptosporangiaceae</taxon>
        <taxon>Planotetraspora</taxon>
    </lineage>
</organism>
<comment type="caution">
    <text evidence="3">The sequence shown here is derived from an EMBL/GenBank/DDBJ whole genome shotgun (WGS) entry which is preliminary data.</text>
</comment>
<dbReference type="AlphaFoldDB" id="A0A8J3XTQ6"/>
<gene>
    <name evidence="3" type="ORF">Pth03_07590</name>
</gene>
<evidence type="ECO:0000313" key="3">
    <source>
        <dbReference type="EMBL" id="GII52370.1"/>
    </source>
</evidence>
<feature type="chain" id="PRO_5035287223" description="Carboxypeptidase regulatory-like domain-containing protein" evidence="2">
    <location>
        <begin position="26"/>
        <end position="524"/>
    </location>
</feature>
<dbReference type="Proteomes" id="UP000605992">
    <property type="component" value="Unassembled WGS sequence"/>
</dbReference>
<accession>A0A8J3XTQ6</accession>
<evidence type="ECO:0000256" key="1">
    <source>
        <dbReference type="SAM" id="MobiDB-lite"/>
    </source>
</evidence>
<feature type="region of interest" description="Disordered" evidence="1">
    <location>
        <begin position="169"/>
        <end position="192"/>
    </location>
</feature>
<feature type="signal peptide" evidence="2">
    <location>
        <begin position="1"/>
        <end position="25"/>
    </location>
</feature>
<dbReference type="InterPro" id="IPR008969">
    <property type="entry name" value="CarboxyPept-like_regulatory"/>
</dbReference>
<dbReference type="RefSeq" id="WP_203942666.1">
    <property type="nucleotide sequence ID" value="NZ_BOOR01000005.1"/>
</dbReference>
<evidence type="ECO:0000256" key="2">
    <source>
        <dbReference type="SAM" id="SignalP"/>
    </source>
</evidence>
<keyword evidence="2" id="KW-0732">Signal</keyword>
<reference evidence="3" key="1">
    <citation type="submission" date="2021-01" db="EMBL/GenBank/DDBJ databases">
        <title>Whole genome shotgun sequence of Planotetraspora thailandica NBRC 104271.</title>
        <authorList>
            <person name="Komaki H."/>
            <person name="Tamura T."/>
        </authorList>
    </citation>
    <scope>NUCLEOTIDE SEQUENCE</scope>
    <source>
        <strain evidence="3">NBRC 104271</strain>
    </source>
</reference>